<gene>
    <name evidence="2" type="ORF">C8F04DRAFT_1238949</name>
</gene>
<comment type="caution">
    <text evidence="2">The sequence shown here is derived from an EMBL/GenBank/DDBJ whole genome shotgun (WGS) entry which is preliminary data.</text>
</comment>
<name>A0AAD6SDX8_9AGAR</name>
<feature type="compositionally biased region" description="Basic and acidic residues" evidence="1">
    <location>
        <begin position="167"/>
        <end position="187"/>
    </location>
</feature>
<reference evidence="2" key="1">
    <citation type="submission" date="2023-03" db="EMBL/GenBank/DDBJ databases">
        <title>Massive genome expansion in bonnet fungi (Mycena s.s.) driven by repeated elements and novel gene families across ecological guilds.</title>
        <authorList>
            <consortium name="Lawrence Berkeley National Laboratory"/>
            <person name="Harder C.B."/>
            <person name="Miyauchi S."/>
            <person name="Viragh M."/>
            <person name="Kuo A."/>
            <person name="Thoen E."/>
            <person name="Andreopoulos B."/>
            <person name="Lu D."/>
            <person name="Skrede I."/>
            <person name="Drula E."/>
            <person name="Henrissat B."/>
            <person name="Morin E."/>
            <person name="Kohler A."/>
            <person name="Barry K."/>
            <person name="LaButti K."/>
            <person name="Morin E."/>
            <person name="Salamov A."/>
            <person name="Lipzen A."/>
            <person name="Mereny Z."/>
            <person name="Hegedus B."/>
            <person name="Baldrian P."/>
            <person name="Stursova M."/>
            <person name="Weitz H."/>
            <person name="Taylor A."/>
            <person name="Grigoriev I.V."/>
            <person name="Nagy L.G."/>
            <person name="Martin F."/>
            <person name="Kauserud H."/>
        </authorList>
    </citation>
    <scope>NUCLEOTIDE SEQUENCE</scope>
    <source>
        <strain evidence="2">CBHHK200</strain>
    </source>
</reference>
<proteinExistence type="predicted"/>
<feature type="region of interest" description="Disordered" evidence="1">
    <location>
        <begin position="167"/>
        <end position="202"/>
    </location>
</feature>
<dbReference type="Proteomes" id="UP001218188">
    <property type="component" value="Unassembled WGS sequence"/>
</dbReference>
<protein>
    <submittedName>
        <fullName evidence="2">Uncharacterized protein</fullName>
    </submittedName>
</protein>
<keyword evidence="3" id="KW-1185">Reference proteome</keyword>
<accession>A0AAD6SDX8</accession>
<dbReference type="AlphaFoldDB" id="A0AAD6SDX8"/>
<sequence length="286" mass="31151">MCQEPVGEPRPNAPQSLQHSDGAVDVSQALVKLVQAVFKDQLSRTGRVDELAKIEKNPIWAIADIDPRTAQPLYRLQSFIEHLDATIGEDGNPVIPADVLVDVFRFFAEQYGGMELWAADEVAMLEQLIASNPGMQVTPQVALAVRPSATTTATGLEREWKQFERGVAEERGEHSGGDHSSKQERLGGDASESEQAALQGGRRRWASGCYSVQLTDQLGQEASASPPQERRGESERFRGGYFASLLFAWNWAGRWEAVLSAVPVPPSPFLSFGYNTPASLALSSGV</sequence>
<evidence type="ECO:0000313" key="2">
    <source>
        <dbReference type="EMBL" id="KAJ7025710.1"/>
    </source>
</evidence>
<dbReference type="EMBL" id="JARJCM010000149">
    <property type="protein sequence ID" value="KAJ7025710.1"/>
    <property type="molecule type" value="Genomic_DNA"/>
</dbReference>
<organism evidence="2 3">
    <name type="scientific">Mycena alexandri</name>
    <dbReference type="NCBI Taxonomy" id="1745969"/>
    <lineage>
        <taxon>Eukaryota</taxon>
        <taxon>Fungi</taxon>
        <taxon>Dikarya</taxon>
        <taxon>Basidiomycota</taxon>
        <taxon>Agaricomycotina</taxon>
        <taxon>Agaricomycetes</taxon>
        <taxon>Agaricomycetidae</taxon>
        <taxon>Agaricales</taxon>
        <taxon>Marasmiineae</taxon>
        <taxon>Mycenaceae</taxon>
        <taxon>Mycena</taxon>
    </lineage>
</organism>
<evidence type="ECO:0000313" key="3">
    <source>
        <dbReference type="Proteomes" id="UP001218188"/>
    </source>
</evidence>
<evidence type="ECO:0000256" key="1">
    <source>
        <dbReference type="SAM" id="MobiDB-lite"/>
    </source>
</evidence>